<keyword evidence="1" id="KW-0805">Transcription regulation</keyword>
<reference evidence="5 6" key="1">
    <citation type="journal article" date="2015" name="Genome Announc.">
        <title>Expanding the biotechnology potential of lactobacilli through comparative genomics of 213 strains and associated genera.</title>
        <authorList>
            <person name="Sun Z."/>
            <person name="Harris H.M."/>
            <person name="McCann A."/>
            <person name="Guo C."/>
            <person name="Argimon S."/>
            <person name="Zhang W."/>
            <person name="Yang X."/>
            <person name="Jeffery I.B."/>
            <person name="Cooney J.C."/>
            <person name="Kagawa T.F."/>
            <person name="Liu W."/>
            <person name="Song Y."/>
            <person name="Salvetti E."/>
            <person name="Wrobel A."/>
            <person name="Rasinkangas P."/>
            <person name="Parkhill J."/>
            <person name="Rea M.C."/>
            <person name="O'Sullivan O."/>
            <person name="Ritari J."/>
            <person name="Douillard F.P."/>
            <person name="Paul Ross R."/>
            <person name="Yang R."/>
            <person name="Briner A.E."/>
            <person name="Felis G.E."/>
            <person name="de Vos W.M."/>
            <person name="Barrangou R."/>
            <person name="Klaenhammer T.R."/>
            <person name="Caufield P.W."/>
            <person name="Cui Y."/>
            <person name="Zhang H."/>
            <person name="O'Toole P.W."/>
        </authorList>
    </citation>
    <scope>NUCLEOTIDE SEQUENCE [LARGE SCALE GENOMIC DNA]</scope>
    <source>
        <strain evidence="5 6">DSM 24716</strain>
    </source>
</reference>
<dbReference type="OrthoDB" id="9795242at2"/>
<evidence type="ECO:0000313" key="6">
    <source>
        <dbReference type="Proteomes" id="UP000051006"/>
    </source>
</evidence>
<dbReference type="InterPro" id="IPR009057">
    <property type="entry name" value="Homeodomain-like_sf"/>
</dbReference>
<dbReference type="SUPFAM" id="SSF48498">
    <property type="entry name" value="Tetracyclin repressor-like, C-terminal domain"/>
    <property type="match status" value="1"/>
</dbReference>
<dbReference type="PANTHER" id="PTHR47506">
    <property type="entry name" value="TRANSCRIPTIONAL REGULATORY PROTEIN"/>
    <property type="match status" value="1"/>
</dbReference>
<dbReference type="EMBL" id="JQCF01000050">
    <property type="protein sequence ID" value="KRN94543.1"/>
    <property type="molecule type" value="Genomic_DNA"/>
</dbReference>
<comment type="caution">
    <text evidence="5">The sequence shown here is derived from an EMBL/GenBank/DDBJ whole genome shotgun (WGS) entry which is preliminary data.</text>
</comment>
<evidence type="ECO:0000259" key="4">
    <source>
        <dbReference type="Pfam" id="PF00440"/>
    </source>
</evidence>
<dbReference type="SUPFAM" id="SSF46689">
    <property type="entry name" value="Homeodomain-like"/>
    <property type="match status" value="1"/>
</dbReference>
<dbReference type="Pfam" id="PF00440">
    <property type="entry name" value="TetR_N"/>
    <property type="match status" value="1"/>
</dbReference>
<name>A0A0R2KY61_9LACO</name>
<accession>A0A0R2KY61</accession>
<gene>
    <name evidence="5" type="ORF">IV57_GL002145</name>
</gene>
<keyword evidence="6" id="KW-1185">Reference proteome</keyword>
<organism evidence="5 6">
    <name type="scientific">Companilactobacillus kimchiensis</name>
    <dbReference type="NCBI Taxonomy" id="993692"/>
    <lineage>
        <taxon>Bacteria</taxon>
        <taxon>Bacillati</taxon>
        <taxon>Bacillota</taxon>
        <taxon>Bacilli</taxon>
        <taxon>Lactobacillales</taxon>
        <taxon>Lactobacillaceae</taxon>
        <taxon>Companilactobacillus</taxon>
    </lineage>
</organism>
<dbReference type="PANTHER" id="PTHR47506:SF1">
    <property type="entry name" value="HTH-TYPE TRANSCRIPTIONAL REGULATOR YJDC"/>
    <property type="match status" value="1"/>
</dbReference>
<dbReference type="PATRIC" id="fig|993692.3.peg.2178"/>
<evidence type="ECO:0000256" key="3">
    <source>
        <dbReference type="ARBA" id="ARBA00023163"/>
    </source>
</evidence>
<dbReference type="Gene3D" id="1.10.357.10">
    <property type="entry name" value="Tetracycline Repressor, domain 2"/>
    <property type="match status" value="1"/>
</dbReference>
<sequence>MIVERTLNNLKEVSNLARKRSFDSNVVLDQIMIYFWRHGFQATGFRELTTETGIKAQSLYNAYGSKNALYYQALEHYVAVTSEVADGIVASDQTWDNKVAALLILDWGKLPYPDGCMVISSLSEFDEIDPKLNEVSNKLFEHLTACFIKVLQPVADELRADLEIGGIATQLLTIHNGIQVAVRDNQYPTDIRQIVATTIQALRTEKTV</sequence>
<dbReference type="GO" id="GO:0003677">
    <property type="term" value="F:DNA binding"/>
    <property type="evidence" value="ECO:0007669"/>
    <property type="project" value="UniProtKB-KW"/>
</dbReference>
<evidence type="ECO:0000256" key="2">
    <source>
        <dbReference type="ARBA" id="ARBA00023125"/>
    </source>
</evidence>
<feature type="domain" description="HTH tetR-type" evidence="4">
    <location>
        <begin position="29"/>
        <end position="70"/>
    </location>
</feature>
<dbReference type="InterPro" id="IPR001647">
    <property type="entry name" value="HTH_TetR"/>
</dbReference>
<proteinExistence type="predicted"/>
<protein>
    <recommendedName>
        <fullName evidence="4">HTH tetR-type domain-containing protein</fullName>
    </recommendedName>
</protein>
<dbReference type="InterPro" id="IPR036271">
    <property type="entry name" value="Tet_transcr_reg_TetR-rel_C_sf"/>
</dbReference>
<dbReference type="AlphaFoldDB" id="A0A0R2KY61"/>
<evidence type="ECO:0000313" key="5">
    <source>
        <dbReference type="EMBL" id="KRN94543.1"/>
    </source>
</evidence>
<keyword evidence="3" id="KW-0804">Transcription</keyword>
<dbReference type="Proteomes" id="UP000051006">
    <property type="component" value="Unassembled WGS sequence"/>
</dbReference>
<evidence type="ECO:0000256" key="1">
    <source>
        <dbReference type="ARBA" id="ARBA00023015"/>
    </source>
</evidence>
<dbReference type="Gene3D" id="1.10.10.60">
    <property type="entry name" value="Homeodomain-like"/>
    <property type="match status" value="1"/>
</dbReference>
<keyword evidence="2" id="KW-0238">DNA-binding</keyword>
<dbReference type="STRING" id="993692.IV57_GL002145"/>